<keyword evidence="3" id="KW-0804">Transcription</keyword>
<proteinExistence type="predicted"/>
<dbReference type="RefSeq" id="WP_036470943.1">
    <property type="nucleotide sequence ID" value="NZ_HG964446.1"/>
</dbReference>
<evidence type="ECO:0000256" key="3">
    <source>
        <dbReference type="ARBA" id="ARBA00023163"/>
    </source>
</evidence>
<reference evidence="6" key="2">
    <citation type="submission" date="2014-04" db="EMBL/GenBank/DDBJ databases">
        <authorList>
            <person name="Xu Y.W."/>
            <person name="Yang Q."/>
        </authorList>
    </citation>
    <scope>NUCLEOTIDE SEQUENCE</scope>
    <source>
        <strain evidence="6">DSM 44626</strain>
    </source>
</reference>
<keyword evidence="1" id="KW-0805">Transcription regulation</keyword>
<dbReference type="eggNOG" id="COG1309">
    <property type="taxonomic scope" value="Bacteria"/>
</dbReference>
<dbReference type="Gene3D" id="1.10.357.10">
    <property type="entry name" value="Tetracycline Repressor, domain 2"/>
    <property type="match status" value="1"/>
</dbReference>
<evidence type="ECO:0000313" key="7">
    <source>
        <dbReference type="EMBL" id="ORW99990.1"/>
    </source>
</evidence>
<evidence type="ECO:0000313" key="8">
    <source>
        <dbReference type="Proteomes" id="UP000193710"/>
    </source>
</evidence>
<sequence length="188" mass="20081">MDATTAGIVGAARAVFARYGVARTRMADIAKEAQLARQTLYDFVAGRDELIELSLVACCGELQQRLEAALADGPTDLRERFVEVLARAVEIASSDEEFGALADALPSETVDRIIGGATAVQALLAKSLRPVLEQAASAGQLRRGVVVDEASQWLLGVISFALLRENLDAAALRKEFRTYAVPSVFADS</sequence>
<dbReference type="PANTHER" id="PTHR30055:SF234">
    <property type="entry name" value="HTH-TYPE TRANSCRIPTIONAL REGULATOR BETI"/>
    <property type="match status" value="1"/>
</dbReference>
<dbReference type="Pfam" id="PF00440">
    <property type="entry name" value="TetR_N"/>
    <property type="match status" value="1"/>
</dbReference>
<keyword evidence="2 4" id="KW-0238">DNA-binding</keyword>
<evidence type="ECO:0000256" key="2">
    <source>
        <dbReference type="ARBA" id="ARBA00023125"/>
    </source>
</evidence>
<dbReference type="Proteomes" id="UP000193710">
    <property type="component" value="Unassembled WGS sequence"/>
</dbReference>
<dbReference type="InterPro" id="IPR050109">
    <property type="entry name" value="HTH-type_TetR-like_transc_reg"/>
</dbReference>
<organism evidence="6">
    <name type="scientific">Mycobacterium triplex</name>
    <dbReference type="NCBI Taxonomy" id="47839"/>
    <lineage>
        <taxon>Bacteria</taxon>
        <taxon>Bacillati</taxon>
        <taxon>Actinomycetota</taxon>
        <taxon>Actinomycetes</taxon>
        <taxon>Mycobacteriales</taxon>
        <taxon>Mycobacteriaceae</taxon>
        <taxon>Mycobacterium</taxon>
        <taxon>Mycobacterium simiae complex</taxon>
    </lineage>
</organism>
<dbReference type="GO" id="GO:0000976">
    <property type="term" value="F:transcription cis-regulatory region binding"/>
    <property type="evidence" value="ECO:0007669"/>
    <property type="project" value="TreeGrafter"/>
</dbReference>
<accession>A0A024K3V2</accession>
<dbReference type="OrthoDB" id="9802802at2"/>
<dbReference type="STRING" id="47839.BN973_04571"/>
<dbReference type="EMBL" id="LQPY01000037">
    <property type="protein sequence ID" value="ORW99990.1"/>
    <property type="molecule type" value="Genomic_DNA"/>
</dbReference>
<dbReference type="SUPFAM" id="SSF46689">
    <property type="entry name" value="Homeodomain-like"/>
    <property type="match status" value="1"/>
</dbReference>
<keyword evidence="8" id="KW-1185">Reference proteome</keyword>
<reference evidence="6" key="1">
    <citation type="journal article" date="2014" name="Genome Announc.">
        <title>Draft Genome Sequence of Mycobacterium triplex DSM 44626.</title>
        <authorList>
            <person name="Sassi M."/>
            <person name="Croce O."/>
            <person name="Robert C."/>
            <person name="Raoult D."/>
            <person name="Drancourt M."/>
        </authorList>
    </citation>
    <scope>NUCLEOTIDE SEQUENCE [LARGE SCALE GENOMIC DNA]</scope>
    <source>
        <strain evidence="6">DSM 44626</strain>
    </source>
</reference>
<name>A0A024K3V2_9MYCO</name>
<feature type="DNA-binding region" description="H-T-H motif" evidence="4">
    <location>
        <begin position="25"/>
        <end position="44"/>
    </location>
</feature>
<reference evidence="7 8" key="3">
    <citation type="submission" date="2016-01" db="EMBL/GenBank/DDBJ databases">
        <title>The new phylogeny of the genus Mycobacterium.</title>
        <authorList>
            <person name="Tarcisio F."/>
            <person name="Conor M."/>
            <person name="Antonella G."/>
            <person name="Elisabetta G."/>
            <person name="Giulia F.S."/>
            <person name="Sara T."/>
            <person name="Anna F."/>
            <person name="Clotilde B."/>
            <person name="Roberto B."/>
            <person name="Veronica D.S."/>
            <person name="Fabio R."/>
            <person name="Monica P."/>
            <person name="Olivier J."/>
            <person name="Enrico T."/>
            <person name="Nicola S."/>
        </authorList>
    </citation>
    <scope>NUCLEOTIDE SEQUENCE [LARGE SCALE GENOMIC DNA]</scope>
    <source>
        <strain evidence="7 8">DSM 44626</strain>
    </source>
</reference>
<dbReference type="GO" id="GO:0003700">
    <property type="term" value="F:DNA-binding transcription factor activity"/>
    <property type="evidence" value="ECO:0007669"/>
    <property type="project" value="TreeGrafter"/>
</dbReference>
<evidence type="ECO:0000256" key="1">
    <source>
        <dbReference type="ARBA" id="ARBA00023015"/>
    </source>
</evidence>
<dbReference type="PROSITE" id="PS50977">
    <property type="entry name" value="HTH_TETR_2"/>
    <property type="match status" value="1"/>
</dbReference>
<feature type="domain" description="HTH tetR-type" evidence="5">
    <location>
        <begin position="2"/>
        <end position="62"/>
    </location>
</feature>
<dbReference type="InterPro" id="IPR009057">
    <property type="entry name" value="Homeodomain-like_sf"/>
</dbReference>
<dbReference type="EMBL" id="HG964446">
    <property type="protein sequence ID" value="CDO90178.1"/>
    <property type="molecule type" value="Genomic_DNA"/>
</dbReference>
<dbReference type="PANTHER" id="PTHR30055">
    <property type="entry name" value="HTH-TYPE TRANSCRIPTIONAL REGULATOR RUTR"/>
    <property type="match status" value="1"/>
</dbReference>
<gene>
    <name evidence="7" type="ORF">AWC29_26940</name>
    <name evidence="6" type="ORF">BN973_04571</name>
</gene>
<evidence type="ECO:0000313" key="6">
    <source>
        <dbReference type="EMBL" id="CDO90178.1"/>
    </source>
</evidence>
<dbReference type="HOGENOM" id="CLU_069356_39_4_11"/>
<protein>
    <submittedName>
        <fullName evidence="6">TetR family transcriptional regulator</fullName>
    </submittedName>
</protein>
<evidence type="ECO:0000256" key="4">
    <source>
        <dbReference type="PROSITE-ProRule" id="PRU00335"/>
    </source>
</evidence>
<dbReference type="Proteomes" id="UP000028880">
    <property type="component" value="Unassembled WGS sequence"/>
</dbReference>
<dbReference type="InterPro" id="IPR001647">
    <property type="entry name" value="HTH_TetR"/>
</dbReference>
<dbReference type="AlphaFoldDB" id="A0A024K3V2"/>
<evidence type="ECO:0000259" key="5">
    <source>
        <dbReference type="PROSITE" id="PS50977"/>
    </source>
</evidence>